<evidence type="ECO:0000259" key="2">
    <source>
        <dbReference type="Pfam" id="PF07811"/>
    </source>
</evidence>
<name>A0A6M6JNA2_9PSEU</name>
<dbReference type="RefSeq" id="WP_172160798.1">
    <property type="nucleotide sequence ID" value="NZ_CP053564.1"/>
</dbReference>
<dbReference type="KEGG" id="pbro:HOP40_19875"/>
<proteinExistence type="predicted"/>
<sequence>MIAPIDARGELGGGPSVEAALLATLMGLLIGFVIAAGRLVAAESACDHAARAAARMASIERDAAQAQVQGQIAAEAAAASQGLTLAQLVVTIDTSQFGAPLGEPGVVRADVACQVRWSDLALPGAPGTHDLEASFTSPIDQLRERQR</sequence>
<dbReference type="AlphaFoldDB" id="A0A6M6JNA2"/>
<dbReference type="InterPro" id="IPR012495">
    <property type="entry name" value="TadE-like_dom"/>
</dbReference>
<organism evidence="3 4">
    <name type="scientific">Pseudonocardia broussonetiae</name>
    <dbReference type="NCBI Taxonomy" id="2736640"/>
    <lineage>
        <taxon>Bacteria</taxon>
        <taxon>Bacillati</taxon>
        <taxon>Actinomycetota</taxon>
        <taxon>Actinomycetes</taxon>
        <taxon>Pseudonocardiales</taxon>
        <taxon>Pseudonocardiaceae</taxon>
        <taxon>Pseudonocardia</taxon>
    </lineage>
</organism>
<feature type="domain" description="TadE-like" evidence="2">
    <location>
        <begin position="16"/>
        <end position="55"/>
    </location>
</feature>
<keyword evidence="4" id="KW-1185">Reference proteome</keyword>
<evidence type="ECO:0000313" key="4">
    <source>
        <dbReference type="Proteomes" id="UP000505377"/>
    </source>
</evidence>
<accession>A0A6M6JNA2</accession>
<keyword evidence="1" id="KW-0472">Membrane</keyword>
<gene>
    <name evidence="3" type="ORF">HOP40_19875</name>
</gene>
<dbReference type="EMBL" id="CP053564">
    <property type="protein sequence ID" value="QJY47791.1"/>
    <property type="molecule type" value="Genomic_DNA"/>
</dbReference>
<feature type="transmembrane region" description="Helical" evidence="1">
    <location>
        <begin position="20"/>
        <end position="41"/>
    </location>
</feature>
<evidence type="ECO:0000256" key="1">
    <source>
        <dbReference type="SAM" id="Phobius"/>
    </source>
</evidence>
<evidence type="ECO:0000313" key="3">
    <source>
        <dbReference type="EMBL" id="QJY47791.1"/>
    </source>
</evidence>
<keyword evidence="1" id="KW-1133">Transmembrane helix</keyword>
<reference evidence="3 4" key="1">
    <citation type="submission" date="2020-05" db="EMBL/GenBank/DDBJ databases">
        <authorList>
            <person name="Mo P."/>
        </authorList>
    </citation>
    <scope>NUCLEOTIDE SEQUENCE [LARGE SCALE GENOMIC DNA]</scope>
    <source>
        <strain evidence="3 4">Gen01</strain>
    </source>
</reference>
<dbReference type="Pfam" id="PF07811">
    <property type="entry name" value="TadE"/>
    <property type="match status" value="1"/>
</dbReference>
<protein>
    <submittedName>
        <fullName evidence="3">Pilus assembly protein TadE</fullName>
    </submittedName>
</protein>
<keyword evidence="1" id="KW-0812">Transmembrane</keyword>
<dbReference type="Proteomes" id="UP000505377">
    <property type="component" value="Chromosome"/>
</dbReference>